<dbReference type="InterPro" id="IPR014001">
    <property type="entry name" value="Helicase_ATP-bd"/>
</dbReference>
<keyword evidence="4" id="KW-1185">Reference proteome</keyword>
<dbReference type="AlphaFoldDB" id="A0A5C6QAY1"/>
<dbReference type="Proteomes" id="UP000321822">
    <property type="component" value="Unassembled WGS sequence"/>
</dbReference>
<dbReference type="Gene3D" id="3.90.1570.50">
    <property type="match status" value="1"/>
</dbReference>
<keyword evidence="3" id="KW-0378">Hydrolase</keyword>
<dbReference type="GO" id="GO:0009035">
    <property type="term" value="F:type I site-specific deoxyribonuclease activity"/>
    <property type="evidence" value="ECO:0007669"/>
    <property type="project" value="UniProtKB-EC"/>
</dbReference>
<dbReference type="GO" id="GO:0009307">
    <property type="term" value="P:DNA restriction-modification system"/>
    <property type="evidence" value="ECO:0007669"/>
    <property type="project" value="UniProtKB-KW"/>
</dbReference>
<dbReference type="InterPro" id="IPR040980">
    <property type="entry name" value="SWI2_SNF2"/>
</dbReference>
<dbReference type="Pfam" id="PF04313">
    <property type="entry name" value="HSDR_N"/>
    <property type="match status" value="1"/>
</dbReference>
<keyword evidence="3" id="KW-0540">Nuclease</keyword>
<comment type="caution">
    <text evidence="3">The sequence shown here is derived from an EMBL/GenBank/DDBJ whole genome shotgun (WGS) entry which is preliminary data.</text>
</comment>
<accession>A0A5C6QAY1</accession>
<dbReference type="PANTHER" id="PTHR42927:SF1">
    <property type="entry name" value="HELICASE SUPERFAMILY 1 AND 2 DOMAIN-CONTAINING PROTEIN"/>
    <property type="match status" value="1"/>
</dbReference>
<reference evidence="3 4" key="1">
    <citation type="submission" date="2019-07" db="EMBL/GenBank/DDBJ databases">
        <title>Genomes of sea-ice associated Colwellia species.</title>
        <authorList>
            <person name="Bowman J.P."/>
        </authorList>
    </citation>
    <scope>NUCLEOTIDE SEQUENCE [LARGE SCALE GENOMIC DNA]</scope>
    <source>
        <strain evidence="3 4">ACAM 459</strain>
    </source>
</reference>
<gene>
    <name evidence="3" type="ORF">ESZ36_16695</name>
</gene>
<dbReference type="Gene3D" id="3.40.50.300">
    <property type="entry name" value="P-loop containing nucleotide triphosphate hydrolases"/>
    <property type="match status" value="2"/>
</dbReference>
<sequence>MTNTQEVIFQNDILDQMQSHGWLLGESKNYNKELALYPEDLIAFVQNTQADQWKKQLGIHPKNPEEALLKTVVRDLSASNKGTLWVLRNLIKDRGAKFSLCTFKPDHSLNPDAIERYNQNILRVVPELVYSPNNYEGRIDLTLFVNGIPVVTLELKSEFKQALDNAKIQYMKDRQPKDPKTKKPEPLLTFKRGALVHFAVSQYNVAMTTRLAGKRTFFLPFDQGTSEGGEGNDVSDIGYPTAYLWNEIFEKDNLLLILGRYIHLQVEEKEQLDGAIVKKETLIFPRYHQWSAVSTLLNTVEKEGTGEKYLIQHSAGSGKSNSIAWLSHQLASLHYYSNHKELKKSVGDKVFDSVIVITDRTVLDSQLQDTIYQFDHNEGMIARVNREEAQGSKSSQLAGELKASTSIIIVTIQTFPHVLEAIRKDSTLVGRSFAVIADEAHSSQTGTTARKLREVLMSEKLGDDEELDSEDILRLSLEARKGSKNISYFAFTATPKGKTLELFGRCPDPESPASDENKPEAFHVYSMRQAIEEGFILDVLQNYTSYRVAYQLAHQNPDSDHEVDSKKAASKMAKWVRLHPHNIAQKVETIIEHFNSKVKHLLGGEAKAMVVTSSRLEAVRYKLAFEKYVANKGYENVNAMVAFSGEVNDPDFPDIAFTEKSMNPNLRGRDMRKAFDTTDYQIMLAANKFQTGFDQPKLVAMYVDKPLRGVECIQTLSRLNRTYKGKDKTFVLDFVNEPEEVLEEFKVYFQTAELAGVSDPNLVFEIMDKLNAVGIYQWVEVENFVEAYNNKRTKQEKLANICKPAVERFSVRYKEATHVMDIARVELEKAKAENNDKKIKFAENSVKNAKEARDIIEVFKKDLISFCRYYEFSSQIVDFDDFDLEKLSIFAKHLHPLLRFDVLQDDIDLSDVAMTHYRLHEQREADLQLGYKVGEEPKPYLAPTKESSGATPKDAETELLNEIISRMNDLFVEDGLTEGDMINYANTIAGKVAENETVMDQLRNNTKEQAMLGAFPESINDAVIQSMGVHENMAMKVLSNEAVAKGFAELMFDVLMKGLGKDGSTPQP</sequence>
<dbReference type="GO" id="GO:0003677">
    <property type="term" value="F:DNA binding"/>
    <property type="evidence" value="ECO:0007669"/>
    <property type="project" value="UniProtKB-KW"/>
</dbReference>
<keyword evidence="3" id="KW-0255">Endonuclease</keyword>
<dbReference type="InterPro" id="IPR055180">
    <property type="entry name" value="HsdR_RecA-like_helicase_dom_2"/>
</dbReference>
<protein>
    <submittedName>
        <fullName evidence="3">Type I restriction endonuclease subunit R</fullName>
    </submittedName>
</protein>
<evidence type="ECO:0000313" key="3">
    <source>
        <dbReference type="EMBL" id="TWX65941.1"/>
    </source>
</evidence>
<proteinExistence type="predicted"/>
<evidence type="ECO:0000259" key="2">
    <source>
        <dbReference type="SMART" id="SM00487"/>
    </source>
</evidence>
<dbReference type="PANTHER" id="PTHR42927">
    <property type="entry name" value="HELICASE SUPERFAMILY 1 AND 2 DOMAIN-CONTAINING PROTEIN"/>
    <property type="match status" value="1"/>
</dbReference>
<dbReference type="RefSeq" id="WP_146789958.1">
    <property type="nucleotide sequence ID" value="NZ_VOLT01000009.1"/>
</dbReference>
<dbReference type="SMART" id="SM00487">
    <property type="entry name" value="DEXDc"/>
    <property type="match status" value="1"/>
</dbReference>
<feature type="coiled-coil region" evidence="1">
    <location>
        <begin position="813"/>
        <end position="852"/>
    </location>
</feature>
<dbReference type="GO" id="GO:0005524">
    <property type="term" value="F:ATP binding"/>
    <property type="evidence" value="ECO:0007669"/>
    <property type="project" value="UniProtKB-KW"/>
</dbReference>
<dbReference type="EMBL" id="VOLT01000009">
    <property type="protein sequence ID" value="TWX65941.1"/>
    <property type="molecule type" value="Genomic_DNA"/>
</dbReference>
<dbReference type="InterPro" id="IPR007409">
    <property type="entry name" value="Restrct_endonuc_type1_HsdR_N"/>
</dbReference>
<evidence type="ECO:0000256" key="1">
    <source>
        <dbReference type="SAM" id="Coils"/>
    </source>
</evidence>
<dbReference type="Pfam" id="PF18766">
    <property type="entry name" value="SWI2_SNF2"/>
    <property type="match status" value="1"/>
</dbReference>
<dbReference type="OrthoDB" id="9758243at2"/>
<dbReference type="Pfam" id="PF22679">
    <property type="entry name" value="T1R_D3-like"/>
    <property type="match status" value="1"/>
</dbReference>
<dbReference type="InterPro" id="IPR027417">
    <property type="entry name" value="P-loop_NTPase"/>
</dbReference>
<evidence type="ECO:0000313" key="4">
    <source>
        <dbReference type="Proteomes" id="UP000321822"/>
    </source>
</evidence>
<organism evidence="3 4">
    <name type="scientific">Colwellia demingiae</name>
    <dbReference type="NCBI Taxonomy" id="89401"/>
    <lineage>
        <taxon>Bacteria</taxon>
        <taxon>Pseudomonadati</taxon>
        <taxon>Pseudomonadota</taxon>
        <taxon>Gammaproteobacteria</taxon>
        <taxon>Alteromonadales</taxon>
        <taxon>Colwelliaceae</taxon>
        <taxon>Colwellia</taxon>
    </lineage>
</organism>
<dbReference type="SUPFAM" id="SSF52540">
    <property type="entry name" value="P-loop containing nucleoside triphosphate hydrolases"/>
    <property type="match status" value="1"/>
</dbReference>
<name>A0A5C6QAY1_9GAMM</name>
<feature type="domain" description="Helicase ATP-binding" evidence="2">
    <location>
        <begin position="281"/>
        <end position="525"/>
    </location>
</feature>
<keyword evidence="1" id="KW-0175">Coiled coil</keyword>